<feature type="transmembrane region" description="Helical" evidence="1">
    <location>
        <begin position="337"/>
        <end position="356"/>
    </location>
</feature>
<evidence type="ECO:0000313" key="2">
    <source>
        <dbReference type="EMBL" id="WND03555.1"/>
    </source>
</evidence>
<dbReference type="Gene3D" id="3.30.70.1430">
    <property type="entry name" value="Multidrug efflux transporter AcrB pore domain"/>
    <property type="match status" value="2"/>
</dbReference>
<dbReference type="InterPro" id="IPR001036">
    <property type="entry name" value="Acrflvin-R"/>
</dbReference>
<feature type="transmembrane region" description="Helical" evidence="1">
    <location>
        <begin position="882"/>
        <end position="901"/>
    </location>
</feature>
<sequence>MDAHSHAKETGLIAWFIKNPVASTLVTIVILFAGFLSMQAIRSEVFPQINPNTVTVSVTYPGATPAEVEEGITRRVEEAVLGLDGIDRVRSTASENSGSITIELDDFADRRKARDDVESAVNQLVAFPPENAEKPVIKIPEASSNATSLVVTGDVDALTLRRAAEKIERDLLTDPDITLVSLTGARDYEISIEVSEETLREYGLSFNEVATAVKNASIDLAGGEILSQGGSILLRVNEKRQSGQAFESIVVRSDDRGNVIRLADIATIVDGLTTDELVSTYNGRAAVFVEISLSKAEDVLQVKAAVDRFLEDYIPPSGVEIMQFKDETLLLKERINLLVRNALFGFALVFGFLVLMLDLKMAYWVCVGIATAFMGGIVLFGLAGVTFTMVSMFGMIIVLGLVVDDAVVIGENVDAQRAKGLSDTDAAIAGVGGVKGPVFVGVLTTIAAFSPLLATGGTFGDIARSIPIVVISVLIVSLFEAFFILPSHLSHSGSWSKGPIKSIQSKFSGYIERFKETALKRWVMKAVDYRYATFGISLVFFIFSIMLVANGAVKFVFFPEIEGNNISGSVEMYKGTPFSKTYKAMQKIEAAAYKVAETVEKERGEIIFKSIAITAGGRTSSGGGHGPASTKTFSTASHLGQVQIELMPFGIRQMSAKEIELLWRAEIGTIAGAEKVKLAASVADFGNDIDFEISHVDPLKLEQAVSKIRKEIAKIDGAFEIEDTYDLGKKQLVFKLNQKGLAAGLKNRDLAQQVRQAYLGEEVQRIQRGREELKVYVRYPNEARRNSTSLAEFRVRLPDGESIPLFEIADVEESRAYASITRIDGRQVINVRANVDDNLTTPNEANRIMLTSIMPKLTQEFPSLKWAQAGSAREQSQDLESILVAFQIVLVIIYALVASQLRSYIQPLAILISIPLGIAGAIVGHYILDVALSFPSIFGIVALAGVAVNASVVLVDYYNQRRREGMERIEAAAVSAIRRFRPVMLTTLTTALGLAPLLFETSPQAQFLLPMAVSLGFGILISGFLVIVVTPAVCVIIEDLRYLLGTTDKQKQGKV</sequence>
<dbReference type="EMBL" id="CP123872">
    <property type="protein sequence ID" value="WND03555.1"/>
    <property type="molecule type" value="Genomic_DNA"/>
</dbReference>
<proteinExistence type="predicted"/>
<keyword evidence="1" id="KW-1133">Transmembrane helix</keyword>
<dbReference type="Pfam" id="PF00873">
    <property type="entry name" value="ACR_tran"/>
    <property type="match status" value="1"/>
</dbReference>
<dbReference type="PANTHER" id="PTHR32063:SF33">
    <property type="entry name" value="RND SUPERFAMILY EFFLUX PUMP PERMEASE COMPONENT"/>
    <property type="match status" value="1"/>
</dbReference>
<dbReference type="SUPFAM" id="SSF82714">
    <property type="entry name" value="Multidrug efflux transporter AcrB TolC docking domain, DN and DC subdomains"/>
    <property type="match status" value="2"/>
</dbReference>
<dbReference type="Proteomes" id="UP001268683">
    <property type="component" value="Chromosome"/>
</dbReference>
<feature type="transmembrane region" description="Helical" evidence="1">
    <location>
        <begin position="1011"/>
        <end position="1037"/>
    </location>
</feature>
<dbReference type="AlphaFoldDB" id="A0AA52EF28"/>
<dbReference type="Gene3D" id="1.20.1640.10">
    <property type="entry name" value="Multidrug efflux transporter AcrB transmembrane domain"/>
    <property type="match status" value="2"/>
</dbReference>
<feature type="transmembrane region" description="Helical" evidence="1">
    <location>
        <begin position="362"/>
        <end position="387"/>
    </location>
</feature>
<feature type="transmembrane region" description="Helical" evidence="1">
    <location>
        <begin position="12"/>
        <end position="36"/>
    </location>
</feature>
<keyword evidence="1" id="KW-0812">Transmembrane</keyword>
<protein>
    <submittedName>
        <fullName evidence="2">Efflux RND transporter permease subunit</fullName>
    </submittedName>
</protein>
<dbReference type="InterPro" id="IPR027463">
    <property type="entry name" value="AcrB_DN_DC_subdom"/>
</dbReference>
<name>A0AA52EF28_9PROT</name>
<feature type="transmembrane region" description="Helical" evidence="1">
    <location>
        <begin position="908"/>
        <end position="928"/>
    </location>
</feature>
<dbReference type="RefSeq" id="WP_310799408.1">
    <property type="nucleotide sequence ID" value="NZ_CP123872.1"/>
</dbReference>
<gene>
    <name evidence="2" type="ORF">QGN29_04105</name>
</gene>
<evidence type="ECO:0000313" key="3">
    <source>
        <dbReference type="Proteomes" id="UP001268683"/>
    </source>
</evidence>
<feature type="transmembrane region" description="Helical" evidence="1">
    <location>
        <begin position="934"/>
        <end position="959"/>
    </location>
</feature>
<dbReference type="Gene3D" id="3.30.70.1440">
    <property type="entry name" value="Multidrug efflux transporter AcrB pore domain"/>
    <property type="match status" value="1"/>
</dbReference>
<dbReference type="GO" id="GO:0042910">
    <property type="term" value="F:xenobiotic transmembrane transporter activity"/>
    <property type="evidence" value="ECO:0007669"/>
    <property type="project" value="TreeGrafter"/>
</dbReference>
<dbReference type="SUPFAM" id="SSF82866">
    <property type="entry name" value="Multidrug efflux transporter AcrB transmembrane domain"/>
    <property type="match status" value="2"/>
</dbReference>
<feature type="transmembrane region" description="Helical" evidence="1">
    <location>
        <begin position="529"/>
        <end position="549"/>
    </location>
</feature>
<accession>A0AA52EF28</accession>
<dbReference type="PRINTS" id="PR00702">
    <property type="entry name" value="ACRIFLAVINRP"/>
</dbReference>
<feature type="transmembrane region" description="Helical" evidence="1">
    <location>
        <begin position="980"/>
        <end position="999"/>
    </location>
</feature>
<dbReference type="KEGG" id="tmk:QGN29_04105"/>
<feature type="transmembrane region" description="Helical" evidence="1">
    <location>
        <begin position="465"/>
        <end position="485"/>
    </location>
</feature>
<dbReference type="PANTHER" id="PTHR32063">
    <property type="match status" value="1"/>
</dbReference>
<dbReference type="GO" id="GO:0005886">
    <property type="term" value="C:plasma membrane"/>
    <property type="evidence" value="ECO:0007669"/>
    <property type="project" value="TreeGrafter"/>
</dbReference>
<reference evidence="2" key="1">
    <citation type="submission" date="2023-04" db="EMBL/GenBank/DDBJ databases">
        <title>Complete genome sequence of Temperatibacter marinus.</title>
        <authorList>
            <person name="Rong J.-C."/>
            <person name="Yi M.-L."/>
            <person name="Zhao Q."/>
        </authorList>
    </citation>
    <scope>NUCLEOTIDE SEQUENCE</scope>
    <source>
        <strain evidence="2">NBRC 110045</strain>
    </source>
</reference>
<keyword evidence="3" id="KW-1185">Reference proteome</keyword>
<dbReference type="SUPFAM" id="SSF82693">
    <property type="entry name" value="Multidrug efflux transporter AcrB pore domain, PN1, PN2, PC1 and PC2 subdomains"/>
    <property type="match status" value="2"/>
</dbReference>
<organism evidence="2 3">
    <name type="scientific">Temperatibacter marinus</name>
    <dbReference type="NCBI Taxonomy" id="1456591"/>
    <lineage>
        <taxon>Bacteria</taxon>
        <taxon>Pseudomonadati</taxon>
        <taxon>Pseudomonadota</taxon>
        <taxon>Alphaproteobacteria</taxon>
        <taxon>Kordiimonadales</taxon>
        <taxon>Temperatibacteraceae</taxon>
        <taxon>Temperatibacter</taxon>
    </lineage>
</organism>
<dbReference type="Gene3D" id="3.30.2090.10">
    <property type="entry name" value="Multidrug efflux transporter AcrB TolC docking domain, DN and DC subdomains"/>
    <property type="match status" value="2"/>
</dbReference>
<keyword evidence="1" id="KW-0472">Membrane</keyword>
<dbReference type="Gene3D" id="3.30.70.1320">
    <property type="entry name" value="Multidrug efflux transporter AcrB pore domain like"/>
    <property type="match status" value="1"/>
</dbReference>
<evidence type="ECO:0000256" key="1">
    <source>
        <dbReference type="SAM" id="Phobius"/>
    </source>
</evidence>